<dbReference type="GO" id="GO:0016740">
    <property type="term" value="F:transferase activity"/>
    <property type="evidence" value="ECO:0007669"/>
    <property type="project" value="UniProtKB-KW"/>
</dbReference>
<gene>
    <name evidence="2" type="ORF">LCMAC101_00890</name>
</gene>
<dbReference type="Pfam" id="PF01755">
    <property type="entry name" value="Glyco_transf_25"/>
    <property type="match status" value="1"/>
</dbReference>
<protein>
    <submittedName>
        <fullName evidence="2">Glycosyltransferase family 25 LPS biosynthesis protein</fullName>
    </submittedName>
</protein>
<evidence type="ECO:0000313" key="2">
    <source>
        <dbReference type="EMBL" id="QBK85502.1"/>
    </source>
</evidence>
<dbReference type="EMBL" id="MK500327">
    <property type="protein sequence ID" value="QBK85502.1"/>
    <property type="molecule type" value="Genomic_DNA"/>
</dbReference>
<dbReference type="CDD" id="cd06532">
    <property type="entry name" value="Glyco_transf_25"/>
    <property type="match status" value="1"/>
</dbReference>
<accession>A0A481YQN6</accession>
<dbReference type="InterPro" id="IPR002654">
    <property type="entry name" value="Glyco_trans_25"/>
</dbReference>
<evidence type="ECO:0000259" key="1">
    <source>
        <dbReference type="Pfam" id="PF01755"/>
    </source>
</evidence>
<proteinExistence type="predicted"/>
<reference evidence="2" key="1">
    <citation type="journal article" date="2019" name="MBio">
        <title>Virus Genomes from Deep Sea Sediments Expand the Ocean Megavirome and Support Independent Origins of Viral Gigantism.</title>
        <authorList>
            <person name="Backstrom D."/>
            <person name="Yutin N."/>
            <person name="Jorgensen S.L."/>
            <person name="Dharamshi J."/>
            <person name="Homa F."/>
            <person name="Zaremba-Niedwiedzka K."/>
            <person name="Spang A."/>
            <person name="Wolf Y.I."/>
            <person name="Koonin E.V."/>
            <person name="Ettema T.J."/>
        </authorList>
    </citation>
    <scope>NUCLEOTIDE SEQUENCE</scope>
</reference>
<organism evidence="2">
    <name type="scientific">Marseillevirus LCMAC101</name>
    <dbReference type="NCBI Taxonomy" id="2506602"/>
    <lineage>
        <taxon>Viruses</taxon>
        <taxon>Varidnaviria</taxon>
        <taxon>Bamfordvirae</taxon>
        <taxon>Nucleocytoviricota</taxon>
        <taxon>Megaviricetes</taxon>
        <taxon>Pimascovirales</taxon>
        <taxon>Pimascovirales incertae sedis</taxon>
        <taxon>Marseilleviridae</taxon>
    </lineage>
</organism>
<name>A0A481YQN6_9VIRU</name>
<keyword evidence="2" id="KW-0808">Transferase</keyword>
<sequence length="307" mass="35116">MYKLVLIFCLFILGFFVYSLLTDDPRDKFHQPADSLEKFPKSHSVGSNSAISDNFLTDFFGSDVWVINLDRDTGRLDSVRNQFRRLGIKVKRLSAVNGNTDETVKMLKQNPENKLYPSEIGCALSHQKIWKYAVDRKVPWTLIFEDDIYIPDEVTQRAFGEGMRKAIAGDNNPQIVFFGACSARGRALENQNVTGREIDHGTEPDVTVKRVHHARCNHAYAITWRMAQEFLSRTKTYDKPIDIKTGEYACSKGYCFSVSLKDDSRFDLFTGIVKQNRSAHSSTIERDSDWSPVDWARNAVDNVKTFF</sequence>
<feature type="domain" description="Glycosyl transferase family 25" evidence="1">
    <location>
        <begin position="64"/>
        <end position="243"/>
    </location>
</feature>